<proteinExistence type="predicted"/>
<dbReference type="EMBL" id="JH971392">
    <property type="protein sequence ID" value="EKM78195.1"/>
    <property type="molecule type" value="Genomic_DNA"/>
</dbReference>
<protein>
    <submittedName>
        <fullName evidence="3">Uncharacterized protein</fullName>
    </submittedName>
</protein>
<feature type="compositionally biased region" description="Polar residues" evidence="2">
    <location>
        <begin position="88"/>
        <end position="102"/>
    </location>
</feature>
<organism evidence="3 4">
    <name type="scientific">Agaricus bisporus var. burnettii (strain JB137-S8 / ATCC MYA-4627 / FGSC 10392)</name>
    <name type="common">White button mushroom</name>
    <dbReference type="NCBI Taxonomy" id="597362"/>
    <lineage>
        <taxon>Eukaryota</taxon>
        <taxon>Fungi</taxon>
        <taxon>Dikarya</taxon>
        <taxon>Basidiomycota</taxon>
        <taxon>Agaricomycotina</taxon>
        <taxon>Agaricomycetes</taxon>
        <taxon>Agaricomycetidae</taxon>
        <taxon>Agaricales</taxon>
        <taxon>Agaricineae</taxon>
        <taxon>Agaricaceae</taxon>
        <taxon>Agaricus</taxon>
    </lineage>
</organism>
<dbReference type="HOGENOM" id="CLU_882691_0_0_1"/>
<evidence type="ECO:0000313" key="4">
    <source>
        <dbReference type="Proteomes" id="UP000008493"/>
    </source>
</evidence>
<dbReference type="OrthoDB" id="3060861at2759"/>
<dbReference type="AlphaFoldDB" id="K5XT68"/>
<name>K5XT68_AGABU</name>
<feature type="coiled-coil region" evidence="1">
    <location>
        <begin position="252"/>
        <end position="286"/>
    </location>
</feature>
<dbReference type="OMA" id="ENIHTPP"/>
<dbReference type="KEGG" id="abp:AGABI1DRAFT129324"/>
<feature type="region of interest" description="Disordered" evidence="2">
    <location>
        <begin position="83"/>
        <end position="102"/>
    </location>
</feature>
<dbReference type="InParanoid" id="K5XT68"/>
<reference evidence="4" key="1">
    <citation type="journal article" date="2012" name="Proc. Natl. Acad. Sci. U.S.A.">
        <title>Genome sequence of the button mushroom Agaricus bisporus reveals mechanisms governing adaptation to a humic-rich ecological niche.</title>
        <authorList>
            <person name="Morin E."/>
            <person name="Kohler A."/>
            <person name="Baker A.R."/>
            <person name="Foulongne-Oriol M."/>
            <person name="Lombard V."/>
            <person name="Nagy L.G."/>
            <person name="Ohm R.A."/>
            <person name="Patyshakuliyeva A."/>
            <person name="Brun A."/>
            <person name="Aerts A.L."/>
            <person name="Bailey A.M."/>
            <person name="Billette C."/>
            <person name="Coutinho P.M."/>
            <person name="Deakin G."/>
            <person name="Doddapaneni H."/>
            <person name="Floudas D."/>
            <person name="Grimwood J."/>
            <person name="Hilden K."/>
            <person name="Kuees U."/>
            <person name="LaButti K.M."/>
            <person name="Lapidus A."/>
            <person name="Lindquist E.A."/>
            <person name="Lucas S.M."/>
            <person name="Murat C."/>
            <person name="Riley R.W."/>
            <person name="Salamov A.A."/>
            <person name="Schmutz J."/>
            <person name="Subramanian V."/>
            <person name="Woesten H.A.B."/>
            <person name="Xu J."/>
            <person name="Eastwood D.C."/>
            <person name="Foster G.D."/>
            <person name="Sonnenberg A.S."/>
            <person name="Cullen D."/>
            <person name="de Vries R.P."/>
            <person name="Lundell T."/>
            <person name="Hibbett D.S."/>
            <person name="Henrissat B."/>
            <person name="Burton K.S."/>
            <person name="Kerrigan R.W."/>
            <person name="Challen M.P."/>
            <person name="Grigoriev I.V."/>
            <person name="Martin F."/>
        </authorList>
    </citation>
    <scope>NUCLEOTIDE SEQUENCE [LARGE SCALE GENOMIC DNA]</scope>
    <source>
        <strain evidence="4">JB137-S8 / ATCC MYA-4627 / FGSC 10392</strain>
    </source>
</reference>
<gene>
    <name evidence="3" type="ORF">AGABI1DRAFT_129324</name>
</gene>
<dbReference type="RefSeq" id="XP_007330911.1">
    <property type="nucleotide sequence ID" value="XM_007330849.1"/>
</dbReference>
<evidence type="ECO:0000256" key="1">
    <source>
        <dbReference type="SAM" id="Coils"/>
    </source>
</evidence>
<keyword evidence="4" id="KW-1185">Reference proteome</keyword>
<evidence type="ECO:0000256" key="2">
    <source>
        <dbReference type="SAM" id="MobiDB-lite"/>
    </source>
</evidence>
<accession>K5XT68</accession>
<dbReference type="GeneID" id="18826985"/>
<dbReference type="Proteomes" id="UP000008493">
    <property type="component" value="Unassembled WGS sequence"/>
</dbReference>
<keyword evidence="1" id="KW-0175">Coiled coil</keyword>
<evidence type="ECO:0000313" key="3">
    <source>
        <dbReference type="EMBL" id="EKM78195.1"/>
    </source>
</evidence>
<sequence>MSTEIQNQSTDRGDSNLPVNPINSFLLNESLQACLSNNEASESLITHLTIEPTIDPDLGNEPGELIENIHTPPRMIPPPPFLNPTNPSSWTPTLPGTTESSHLSLPQDFLMFEEGDQSDKDQNETQDGKSPRVRLTMAQKSKEFGNVEGTQRGSIPYIIPRSKSLRGRIADLTTSTNRYNRELPLIISRAERLSNETDAYILVLAQQAKGSSAAVHFVSPRLRREAPDDTIALVNQFQTLMTNLSLAKRAEALELTKQLQTAQAALTNAQEQTKVAEDTRKNAELLLKQKDIELGASQAMAQRLLEELSSMQSNR</sequence>